<proteinExistence type="predicted"/>
<keyword evidence="2" id="KW-1185">Reference proteome</keyword>
<dbReference type="Proteomes" id="UP000594638">
    <property type="component" value="Unassembled WGS sequence"/>
</dbReference>
<comment type="caution">
    <text evidence="1">The sequence shown here is derived from an EMBL/GenBank/DDBJ whole genome shotgun (WGS) entry which is preliminary data.</text>
</comment>
<dbReference type="Gramene" id="OE9A059928T3">
    <property type="protein sequence ID" value="OE9A059928C3"/>
    <property type="gene ID" value="OE9A059928"/>
</dbReference>
<accession>A0A8S0UXP5</accession>
<dbReference type="OrthoDB" id="759159at2759"/>
<gene>
    <name evidence="1" type="ORF">OLEA9_A059928</name>
</gene>
<reference evidence="1 2" key="1">
    <citation type="submission" date="2019-12" db="EMBL/GenBank/DDBJ databases">
        <authorList>
            <person name="Alioto T."/>
            <person name="Alioto T."/>
            <person name="Gomez Garrido J."/>
        </authorList>
    </citation>
    <scope>NUCLEOTIDE SEQUENCE [LARGE SCALE GENOMIC DNA]</scope>
</reference>
<dbReference type="Gramene" id="OE9A059928T1">
    <property type="protein sequence ID" value="OE9A059928C1"/>
    <property type="gene ID" value="OE9A059928"/>
</dbReference>
<dbReference type="AlphaFoldDB" id="A0A8S0UXP5"/>
<sequence length="98" mass="11224">MQTDRAVMVEEIVDYVKFLRLQVKVLSMSRLGGAGAVAPYVTDTPLSSIEDIIHQAMENQETLLTTRKSSFEVELEAKRKLVEELDIKQREKLSHLMF</sequence>
<dbReference type="EMBL" id="CACTIH010009075">
    <property type="protein sequence ID" value="CAA3022749.1"/>
    <property type="molecule type" value="Genomic_DNA"/>
</dbReference>
<evidence type="ECO:0000313" key="2">
    <source>
        <dbReference type="Proteomes" id="UP000594638"/>
    </source>
</evidence>
<protein>
    <submittedName>
        <fullName evidence="1">Transcription factor UNE12-like</fullName>
    </submittedName>
</protein>
<evidence type="ECO:0000313" key="1">
    <source>
        <dbReference type="EMBL" id="CAA3022749.1"/>
    </source>
</evidence>
<organism evidence="1 2">
    <name type="scientific">Olea europaea subsp. europaea</name>
    <dbReference type="NCBI Taxonomy" id="158383"/>
    <lineage>
        <taxon>Eukaryota</taxon>
        <taxon>Viridiplantae</taxon>
        <taxon>Streptophyta</taxon>
        <taxon>Embryophyta</taxon>
        <taxon>Tracheophyta</taxon>
        <taxon>Spermatophyta</taxon>
        <taxon>Magnoliopsida</taxon>
        <taxon>eudicotyledons</taxon>
        <taxon>Gunneridae</taxon>
        <taxon>Pentapetalae</taxon>
        <taxon>asterids</taxon>
        <taxon>lamiids</taxon>
        <taxon>Lamiales</taxon>
        <taxon>Oleaceae</taxon>
        <taxon>Oleeae</taxon>
        <taxon>Olea</taxon>
    </lineage>
</organism>
<name>A0A8S0UXP5_OLEEU</name>